<proteinExistence type="predicted"/>
<accession>A0AAD4NGD8</accession>
<feature type="compositionally biased region" description="Polar residues" evidence="1">
    <location>
        <begin position="16"/>
        <end position="29"/>
    </location>
</feature>
<comment type="caution">
    <text evidence="2">The sequence shown here is derived from an EMBL/GenBank/DDBJ whole genome shotgun (WGS) entry which is preliminary data.</text>
</comment>
<feature type="compositionally biased region" description="Basic and acidic residues" evidence="1">
    <location>
        <begin position="1"/>
        <end position="12"/>
    </location>
</feature>
<organism evidence="2 3">
    <name type="scientific">Ditylenchus destructor</name>
    <dbReference type="NCBI Taxonomy" id="166010"/>
    <lineage>
        <taxon>Eukaryota</taxon>
        <taxon>Metazoa</taxon>
        <taxon>Ecdysozoa</taxon>
        <taxon>Nematoda</taxon>
        <taxon>Chromadorea</taxon>
        <taxon>Rhabditida</taxon>
        <taxon>Tylenchina</taxon>
        <taxon>Tylenchomorpha</taxon>
        <taxon>Sphaerularioidea</taxon>
        <taxon>Anguinidae</taxon>
        <taxon>Anguininae</taxon>
        <taxon>Ditylenchus</taxon>
    </lineage>
</organism>
<sequence length="80" mass="8885">MASPDHEQKPKPPEGQSRNGSLSSPQLGQADNDLVLESRANETLKCTPSKFSFFHSLNKPRSLFGDTYLVAFLRVPHDCL</sequence>
<gene>
    <name evidence="2" type="ORF">DdX_03305</name>
</gene>
<keyword evidence="3" id="KW-1185">Reference proteome</keyword>
<protein>
    <submittedName>
        <fullName evidence="2">Uncharacterized protein</fullName>
    </submittedName>
</protein>
<evidence type="ECO:0000313" key="2">
    <source>
        <dbReference type="EMBL" id="KAI1726583.1"/>
    </source>
</evidence>
<feature type="region of interest" description="Disordered" evidence="1">
    <location>
        <begin position="1"/>
        <end position="35"/>
    </location>
</feature>
<evidence type="ECO:0000256" key="1">
    <source>
        <dbReference type="SAM" id="MobiDB-lite"/>
    </source>
</evidence>
<name>A0AAD4NGD8_9BILA</name>
<evidence type="ECO:0000313" key="3">
    <source>
        <dbReference type="Proteomes" id="UP001201812"/>
    </source>
</evidence>
<dbReference type="EMBL" id="JAKKPZ010000002">
    <property type="protein sequence ID" value="KAI1726583.1"/>
    <property type="molecule type" value="Genomic_DNA"/>
</dbReference>
<reference evidence="2" key="1">
    <citation type="submission" date="2022-01" db="EMBL/GenBank/DDBJ databases">
        <title>Genome Sequence Resource for Two Populations of Ditylenchus destructor, the Migratory Endoparasitic Phytonematode.</title>
        <authorList>
            <person name="Zhang H."/>
            <person name="Lin R."/>
            <person name="Xie B."/>
        </authorList>
    </citation>
    <scope>NUCLEOTIDE SEQUENCE</scope>
    <source>
        <strain evidence="2">BazhouSP</strain>
    </source>
</reference>
<dbReference type="Proteomes" id="UP001201812">
    <property type="component" value="Unassembled WGS sequence"/>
</dbReference>
<dbReference type="AlphaFoldDB" id="A0AAD4NGD8"/>